<evidence type="ECO:0000313" key="1">
    <source>
        <dbReference type="EMBL" id="KAJ9077117.1"/>
    </source>
</evidence>
<comment type="caution">
    <text evidence="1">The sequence shown here is derived from an EMBL/GenBank/DDBJ whole genome shotgun (WGS) entry which is preliminary data.</text>
</comment>
<sequence>MFYTTSHQNQINWNGEYSPEEADKLIESGKGAAVSFGRAFIPNPDLPFRMFNNLELAEPIDLESYYVYPENEKHVGYSDYPFHPANTAQT</sequence>
<name>A0ACC2TSC3_9FUNG</name>
<gene>
    <name evidence="1" type="ORF">DSO57_1019698</name>
</gene>
<proteinExistence type="predicted"/>
<reference evidence="1" key="1">
    <citation type="submission" date="2022-04" db="EMBL/GenBank/DDBJ databases">
        <title>Genome of the entomopathogenic fungus Entomophthora muscae.</title>
        <authorList>
            <person name="Elya C."/>
            <person name="Lovett B.R."/>
            <person name="Lee E."/>
            <person name="Macias A.M."/>
            <person name="Hajek A.E."/>
            <person name="De Bivort B.L."/>
            <person name="Kasson M.T."/>
            <person name="De Fine Licht H.H."/>
            <person name="Stajich J.E."/>
        </authorList>
    </citation>
    <scope>NUCLEOTIDE SEQUENCE</scope>
    <source>
        <strain evidence="1">Berkeley</strain>
    </source>
</reference>
<protein>
    <submittedName>
        <fullName evidence="1">Uncharacterized protein</fullName>
    </submittedName>
</protein>
<organism evidence="1 2">
    <name type="scientific">Entomophthora muscae</name>
    <dbReference type="NCBI Taxonomy" id="34485"/>
    <lineage>
        <taxon>Eukaryota</taxon>
        <taxon>Fungi</taxon>
        <taxon>Fungi incertae sedis</taxon>
        <taxon>Zoopagomycota</taxon>
        <taxon>Entomophthoromycotina</taxon>
        <taxon>Entomophthoromycetes</taxon>
        <taxon>Entomophthorales</taxon>
        <taxon>Entomophthoraceae</taxon>
        <taxon>Entomophthora</taxon>
    </lineage>
</organism>
<accession>A0ACC2TSC3</accession>
<dbReference type="Proteomes" id="UP001165960">
    <property type="component" value="Unassembled WGS sequence"/>
</dbReference>
<dbReference type="EMBL" id="QTSX02002219">
    <property type="protein sequence ID" value="KAJ9077117.1"/>
    <property type="molecule type" value="Genomic_DNA"/>
</dbReference>
<keyword evidence="2" id="KW-1185">Reference proteome</keyword>
<evidence type="ECO:0000313" key="2">
    <source>
        <dbReference type="Proteomes" id="UP001165960"/>
    </source>
</evidence>